<organism evidence="2 3">
    <name type="scientific">Stutzerimonas xanthomarina DSM 18231</name>
    <dbReference type="NCBI Taxonomy" id="1403346"/>
    <lineage>
        <taxon>Bacteria</taxon>
        <taxon>Pseudomonadati</taxon>
        <taxon>Pseudomonadota</taxon>
        <taxon>Gammaproteobacteria</taxon>
        <taxon>Pseudomonadales</taxon>
        <taxon>Pseudomonadaceae</taxon>
        <taxon>Stutzerimonas</taxon>
    </lineage>
</organism>
<reference evidence="2 3" key="1">
    <citation type="submission" date="2016-11" db="EMBL/GenBank/DDBJ databases">
        <authorList>
            <person name="Jaros S."/>
            <person name="Januszkiewicz K."/>
            <person name="Wedrychowicz H."/>
        </authorList>
    </citation>
    <scope>NUCLEOTIDE SEQUENCE [LARGE SCALE GENOMIC DNA]</scope>
    <source>
        <strain evidence="2 3">DSM 18231</strain>
    </source>
</reference>
<dbReference type="GeneID" id="98639905"/>
<feature type="transmembrane region" description="Helical" evidence="1">
    <location>
        <begin position="12"/>
        <end position="31"/>
    </location>
</feature>
<gene>
    <name evidence="2" type="ORF">SAMN02744645_1932</name>
</gene>
<dbReference type="Proteomes" id="UP000184000">
    <property type="component" value="Unassembled WGS sequence"/>
</dbReference>
<keyword evidence="1" id="KW-1133">Transmembrane helix</keyword>
<dbReference type="InterPro" id="IPR012902">
    <property type="entry name" value="N_methyl_site"/>
</dbReference>
<evidence type="ECO:0000313" key="2">
    <source>
        <dbReference type="EMBL" id="SHG95921.1"/>
    </source>
</evidence>
<dbReference type="Gene3D" id="3.30.700.10">
    <property type="entry name" value="Glycoprotein, Type 4 Pilin"/>
    <property type="match status" value="1"/>
</dbReference>
<dbReference type="Pfam" id="PF07963">
    <property type="entry name" value="N_methyl"/>
    <property type="match status" value="1"/>
</dbReference>
<dbReference type="PANTHER" id="PTHR30093:SF46">
    <property type="entry name" value="MSHA MINOR PILIN PROTEIN MSHB"/>
    <property type="match status" value="1"/>
</dbReference>
<dbReference type="SUPFAM" id="SSF54523">
    <property type="entry name" value="Pili subunits"/>
    <property type="match status" value="1"/>
</dbReference>
<keyword evidence="1" id="KW-0472">Membrane</keyword>
<evidence type="ECO:0000313" key="3">
    <source>
        <dbReference type="Proteomes" id="UP000184000"/>
    </source>
</evidence>
<sequence length="181" mass="18500">MKKQNGFTLIELVVVIAILGILAAVALPRFMNATKDAHRSAVAGTTGALSAAVLLARAQFEINRGGGTLGCETDNCQQNVRGFGNGDIDVNANGWAIGAGRTDGAGATVNLTAAHCVQVFEGVLQGTAPVVSETAGDNVQYVAASGTGTAANGCRFTYQPDGGDDVITYNADLGEVTYTFN</sequence>
<proteinExistence type="predicted"/>
<dbReference type="NCBIfam" id="TIGR02532">
    <property type="entry name" value="IV_pilin_GFxxxE"/>
    <property type="match status" value="1"/>
</dbReference>
<dbReference type="InterPro" id="IPR045584">
    <property type="entry name" value="Pilin-like"/>
</dbReference>
<dbReference type="RefSeq" id="WP_073300622.1">
    <property type="nucleotide sequence ID" value="NZ_FQXA01000003.1"/>
</dbReference>
<protein>
    <submittedName>
        <fullName evidence="2">Prepilin-type N-terminal cleavage/methylation domain-containing protein</fullName>
    </submittedName>
</protein>
<dbReference type="PANTHER" id="PTHR30093">
    <property type="entry name" value="GENERAL SECRETION PATHWAY PROTEIN G"/>
    <property type="match status" value="1"/>
</dbReference>
<name>A0A1M5P293_9GAMM</name>
<dbReference type="EMBL" id="FQXA01000003">
    <property type="protein sequence ID" value="SHG95921.1"/>
    <property type="molecule type" value="Genomic_DNA"/>
</dbReference>
<accession>A0A1M5P293</accession>
<evidence type="ECO:0000256" key="1">
    <source>
        <dbReference type="SAM" id="Phobius"/>
    </source>
</evidence>
<dbReference type="AlphaFoldDB" id="A0A1M5P293"/>
<keyword evidence="1" id="KW-0812">Transmembrane</keyword>